<name>A0A8J6ZCD4_9RHOB</name>
<sequence>MPVPTMIRSCLAVLLLCLAGLPLRAEGWSYLSGGPGGQRAAATCELAEGGLFCLSLTCSDRQELGFALQFPIPVPQPVEGGISVDGAPAVALRFERPVTVGGPAVAPWSAERDLALVEALRRGQRAVLRYDSGSGAREQVFSLAGSARAMGQVMAACPAPAAAGMPARGDAAPAVPPGSPLAYAAARMEPLCAAAGQPFDPAAGLIVPTDLDRDGQPDAVIDWGRGGCGTRAGFCRGEDCEMTFLHNRGAAGYVPILTVAGQDHEVVTVEGFDPNLTIRAAASDCGRSEGPDCAVIYAIRPGGMPELIGRF</sequence>
<gene>
    <name evidence="1" type="ORF">ICN82_16815</name>
</gene>
<dbReference type="AlphaFoldDB" id="A0A8J6ZCD4"/>
<dbReference type="EMBL" id="JACVXA010000061">
    <property type="protein sequence ID" value="MBE3639866.1"/>
    <property type="molecule type" value="Genomic_DNA"/>
</dbReference>
<organism evidence="1 2">
    <name type="scientific">Mangrovicoccus algicola</name>
    <dbReference type="NCBI Taxonomy" id="2771008"/>
    <lineage>
        <taxon>Bacteria</taxon>
        <taxon>Pseudomonadati</taxon>
        <taxon>Pseudomonadota</taxon>
        <taxon>Alphaproteobacteria</taxon>
        <taxon>Rhodobacterales</taxon>
        <taxon>Paracoccaceae</taxon>
        <taxon>Mangrovicoccus</taxon>
    </lineage>
</organism>
<accession>A0A8J6ZCD4</accession>
<evidence type="ECO:0000313" key="2">
    <source>
        <dbReference type="Proteomes" id="UP000609121"/>
    </source>
</evidence>
<reference evidence="1" key="1">
    <citation type="submission" date="2020-09" db="EMBL/GenBank/DDBJ databases">
        <title>A novel bacterium of genus Mangrovicoccus, isolated from South China Sea.</title>
        <authorList>
            <person name="Huang H."/>
            <person name="Mo K."/>
            <person name="Hu Y."/>
        </authorList>
    </citation>
    <scope>NUCLEOTIDE SEQUENCE</scope>
    <source>
        <strain evidence="1">HB182678</strain>
    </source>
</reference>
<evidence type="ECO:0000313" key="1">
    <source>
        <dbReference type="EMBL" id="MBE3639866.1"/>
    </source>
</evidence>
<comment type="caution">
    <text evidence="1">The sequence shown here is derived from an EMBL/GenBank/DDBJ whole genome shotgun (WGS) entry which is preliminary data.</text>
</comment>
<dbReference type="Proteomes" id="UP000609121">
    <property type="component" value="Unassembled WGS sequence"/>
</dbReference>
<dbReference type="RefSeq" id="WP_193185037.1">
    <property type="nucleotide sequence ID" value="NZ_JACVXA010000061.1"/>
</dbReference>
<proteinExistence type="predicted"/>
<protein>
    <submittedName>
        <fullName evidence="1">Uncharacterized protein</fullName>
    </submittedName>
</protein>
<keyword evidence="2" id="KW-1185">Reference proteome</keyword>